<dbReference type="HOGENOM" id="CLU_433439_0_0_1"/>
<dbReference type="Pfam" id="PF09531">
    <property type="entry name" value="Ndc1_Nup"/>
    <property type="match status" value="1"/>
</dbReference>
<organism evidence="15 16">
    <name type="scientific">Pseudozyma flocculosa PF-1</name>
    <dbReference type="NCBI Taxonomy" id="1277687"/>
    <lineage>
        <taxon>Eukaryota</taxon>
        <taxon>Fungi</taxon>
        <taxon>Dikarya</taxon>
        <taxon>Basidiomycota</taxon>
        <taxon>Ustilaginomycotina</taxon>
        <taxon>Ustilaginomycetes</taxon>
        <taxon>Ustilaginales</taxon>
        <taxon>Ustilaginaceae</taxon>
        <taxon>Pseudozyma</taxon>
    </lineage>
</organism>
<evidence type="ECO:0008006" key="17">
    <source>
        <dbReference type="Google" id="ProtNLM"/>
    </source>
</evidence>
<feature type="region of interest" description="Disordered" evidence="13">
    <location>
        <begin position="575"/>
        <end position="627"/>
    </location>
</feature>
<keyword evidence="7" id="KW-0653">Protein transport</keyword>
<dbReference type="GO" id="GO:0051028">
    <property type="term" value="P:mRNA transport"/>
    <property type="evidence" value="ECO:0007669"/>
    <property type="project" value="UniProtKB-KW"/>
</dbReference>
<evidence type="ECO:0000256" key="14">
    <source>
        <dbReference type="SAM" id="Phobius"/>
    </source>
</evidence>
<evidence type="ECO:0000256" key="3">
    <source>
        <dbReference type="ARBA" id="ARBA00005760"/>
    </source>
</evidence>
<evidence type="ECO:0000256" key="13">
    <source>
        <dbReference type="SAM" id="MobiDB-lite"/>
    </source>
</evidence>
<comment type="similarity">
    <text evidence="3">Belongs to the NDC1 family.</text>
</comment>
<dbReference type="GO" id="GO:0070631">
    <property type="term" value="P:spindle pole body localization"/>
    <property type="evidence" value="ECO:0007669"/>
    <property type="project" value="TreeGrafter"/>
</dbReference>
<feature type="transmembrane region" description="Helical" evidence="14">
    <location>
        <begin position="159"/>
        <end position="180"/>
    </location>
</feature>
<dbReference type="InterPro" id="IPR019049">
    <property type="entry name" value="Nucleoporin_prot_Ndc1/Nup"/>
</dbReference>
<evidence type="ECO:0000256" key="7">
    <source>
        <dbReference type="ARBA" id="ARBA00022927"/>
    </source>
</evidence>
<dbReference type="PANTHER" id="PTHR13269">
    <property type="entry name" value="NUCLEOPORIN NDC1"/>
    <property type="match status" value="1"/>
</dbReference>
<keyword evidence="10" id="KW-0906">Nuclear pore complex</keyword>
<evidence type="ECO:0000313" key="16">
    <source>
        <dbReference type="Proteomes" id="UP000053664"/>
    </source>
</evidence>
<keyword evidence="12" id="KW-0539">Nucleus</keyword>
<gene>
    <name evidence="15" type="ORF">PFL1_04739</name>
</gene>
<reference evidence="15 16" key="1">
    <citation type="journal article" date="2013" name="Plant Cell">
        <title>The transition from a phytopathogenic smut ancestor to an anamorphic biocontrol agent deciphered by comparative whole-genome analysis.</title>
        <authorList>
            <person name="Lefebvre F."/>
            <person name="Joly D.L."/>
            <person name="Labbe C."/>
            <person name="Teichmann B."/>
            <person name="Linning R."/>
            <person name="Belzile F."/>
            <person name="Bakkeren G."/>
            <person name="Belanger R.R."/>
        </authorList>
    </citation>
    <scope>NUCLEOTIDE SEQUENCE [LARGE SCALE GENOMIC DNA]</scope>
    <source>
        <strain evidence="15 16">PF-1</strain>
    </source>
</reference>
<dbReference type="Proteomes" id="UP000053664">
    <property type="component" value="Unassembled WGS sequence"/>
</dbReference>
<feature type="transmembrane region" description="Helical" evidence="14">
    <location>
        <begin position="115"/>
        <end position="137"/>
    </location>
</feature>
<feature type="region of interest" description="Disordered" evidence="13">
    <location>
        <begin position="379"/>
        <end position="414"/>
    </location>
</feature>
<dbReference type="GO" id="GO:0031965">
    <property type="term" value="C:nuclear membrane"/>
    <property type="evidence" value="ECO:0007669"/>
    <property type="project" value="UniProtKB-SubCell"/>
</dbReference>
<feature type="compositionally biased region" description="Low complexity" evidence="13">
    <location>
        <begin position="431"/>
        <end position="455"/>
    </location>
</feature>
<dbReference type="EMBL" id="KE361638">
    <property type="protein sequence ID" value="EPQ27601.1"/>
    <property type="molecule type" value="Genomic_DNA"/>
</dbReference>
<protein>
    <recommendedName>
        <fullName evidence="17">Nucleoporin protein Ndc1-Nup</fullName>
    </recommendedName>
</protein>
<keyword evidence="6" id="KW-0509">mRNA transport</keyword>
<dbReference type="OrthoDB" id="67850at2759"/>
<keyword evidence="8 14" id="KW-1133">Transmembrane helix</keyword>
<evidence type="ECO:0000256" key="5">
    <source>
        <dbReference type="ARBA" id="ARBA00022692"/>
    </source>
</evidence>
<feature type="compositionally biased region" description="Low complexity" evidence="13">
    <location>
        <begin position="389"/>
        <end position="402"/>
    </location>
</feature>
<name>A0A061HAI9_9BASI</name>
<evidence type="ECO:0000256" key="8">
    <source>
        <dbReference type="ARBA" id="ARBA00022989"/>
    </source>
</evidence>
<feature type="transmembrane region" description="Helical" evidence="14">
    <location>
        <begin position="55"/>
        <end position="76"/>
    </location>
</feature>
<dbReference type="GO" id="GO:0015031">
    <property type="term" value="P:protein transport"/>
    <property type="evidence" value="ECO:0007669"/>
    <property type="project" value="UniProtKB-KW"/>
</dbReference>
<dbReference type="eggNOG" id="ENOG502S8WN">
    <property type="taxonomic scope" value="Eukaryota"/>
</dbReference>
<dbReference type="GeneID" id="19318839"/>
<comment type="subcellular location">
    <subcellularLocation>
        <location evidence="1">Nucleus membrane</location>
        <topology evidence="1">Multi-pass membrane protein</topology>
    </subcellularLocation>
    <subcellularLocation>
        <location evidence="2">Nucleus</location>
        <location evidence="2">Nuclear pore complex</location>
    </subcellularLocation>
</comment>
<keyword evidence="11 14" id="KW-0472">Membrane</keyword>
<proteinExistence type="inferred from homology"/>
<evidence type="ECO:0000256" key="9">
    <source>
        <dbReference type="ARBA" id="ARBA00023010"/>
    </source>
</evidence>
<evidence type="ECO:0000256" key="12">
    <source>
        <dbReference type="ARBA" id="ARBA00023242"/>
    </source>
</evidence>
<evidence type="ECO:0000256" key="1">
    <source>
        <dbReference type="ARBA" id="ARBA00004232"/>
    </source>
</evidence>
<dbReference type="GO" id="GO:0030674">
    <property type="term" value="F:protein-macromolecule adaptor activity"/>
    <property type="evidence" value="ECO:0007669"/>
    <property type="project" value="TreeGrafter"/>
</dbReference>
<keyword evidence="9" id="KW-0811">Translocation</keyword>
<accession>A0A061HAI9</accession>
<sequence length="691" mass="73500">MASALESVPQAQLPTSYNALVKLALGPRQKRVFALAFAACHAYLALSLLSPRAVWHPLSLASSVAAFALAIIPLLVARKRILSKTAALPAVLAQSRASHLSDLLRDPSTWSQAGLHALAFAAIAVVQCLLITALYGADSDWAPYTWIPSHHAYYVNERFLFLVASSALLGAFYGALYRAWPASTARPILPFEVGTRSDGLGPSLRVRFARACAHRLPTAAAAGACGEAAVFIGYLLARKSFWRLVLALVGHRGITRRALVPSFRTAFPQADVVVRATALGAASFVAVETAYTLLDVYLSQPLSPLSKYTKDANRTLADGLSDPVVFFSHHAFAELAHIAASDSGRRVAIFKDVHAERSAWKALSSACLKLLEAERQHIATRGIPPKPTQPSTSTPPTASAQSVAKPQPASSQSVWDALARGQLPGEQGKTASAVAQPAQPAAAAPAPGAPAPASATPAQSVFSIASSFGRTAWSMLPQDARHAMCPPRWRFYLFEPSMRAKVLSIAGRDSARLAWSITAVKDLLQHSLTEDPFGSVQKDIRTVLRALVGLCIEMRALRIELEAQAATLDDKLAREEAAARATPTPTPTPTPRGQGASTTSVPTSTTTTTTEEQTTKEGGVSHAGAARQAQDEFGEAWGRCGAAMNEALLRTAIKGILDTFGRFNLGLEPEFEARLSTCLDGSGDQSLARWT</sequence>
<evidence type="ECO:0000256" key="2">
    <source>
        <dbReference type="ARBA" id="ARBA00004567"/>
    </source>
</evidence>
<evidence type="ECO:0000256" key="4">
    <source>
        <dbReference type="ARBA" id="ARBA00022448"/>
    </source>
</evidence>
<evidence type="ECO:0000256" key="6">
    <source>
        <dbReference type="ARBA" id="ARBA00022816"/>
    </source>
</evidence>
<dbReference type="GO" id="GO:0006999">
    <property type="term" value="P:nuclear pore organization"/>
    <property type="evidence" value="ECO:0007669"/>
    <property type="project" value="TreeGrafter"/>
</dbReference>
<dbReference type="RefSeq" id="XP_007880458.1">
    <property type="nucleotide sequence ID" value="XM_007882267.1"/>
</dbReference>
<feature type="transmembrane region" description="Helical" evidence="14">
    <location>
        <begin position="32"/>
        <end position="49"/>
    </location>
</feature>
<dbReference type="GO" id="GO:0070762">
    <property type="term" value="C:nuclear pore transmembrane ring"/>
    <property type="evidence" value="ECO:0007669"/>
    <property type="project" value="TreeGrafter"/>
</dbReference>
<dbReference type="PANTHER" id="PTHR13269:SF6">
    <property type="entry name" value="NUCLEOPORIN NDC1"/>
    <property type="match status" value="1"/>
</dbReference>
<keyword evidence="4" id="KW-0813">Transport</keyword>
<dbReference type="KEGG" id="pfp:PFL1_04739"/>
<dbReference type="GO" id="GO:0005816">
    <property type="term" value="C:spindle pole body"/>
    <property type="evidence" value="ECO:0007669"/>
    <property type="project" value="TreeGrafter"/>
</dbReference>
<keyword evidence="5 14" id="KW-0812">Transmembrane</keyword>
<evidence type="ECO:0000256" key="10">
    <source>
        <dbReference type="ARBA" id="ARBA00023132"/>
    </source>
</evidence>
<feature type="compositionally biased region" description="Low complexity" evidence="13">
    <location>
        <begin position="597"/>
        <end position="612"/>
    </location>
</feature>
<evidence type="ECO:0000256" key="11">
    <source>
        <dbReference type="ARBA" id="ARBA00023136"/>
    </source>
</evidence>
<feature type="region of interest" description="Disordered" evidence="13">
    <location>
        <begin position="426"/>
        <end position="455"/>
    </location>
</feature>
<evidence type="ECO:0000313" key="15">
    <source>
        <dbReference type="EMBL" id="EPQ27601.1"/>
    </source>
</evidence>
<dbReference type="AlphaFoldDB" id="A0A061HAI9"/>